<dbReference type="CDD" id="cd04647">
    <property type="entry name" value="LbH_MAT_like"/>
    <property type="match status" value="1"/>
</dbReference>
<dbReference type="Gene3D" id="2.160.10.10">
    <property type="entry name" value="Hexapeptide repeat proteins"/>
    <property type="match status" value="1"/>
</dbReference>
<name>A0A5R9C0U5_9LACT</name>
<sequence length="164" mass="18297">MIEWIDRMWLKCKVFIHKALNHTIYKTGVKVYGIPRMVYRKKITIGRNCTINDRVFLYGRGGITLGEGVSLSYGVSLITSGYGNKNWAQNKIEKKHENAPIIINDYVWIGANTTILKGVTIAKGCIVGAGSVVTHDLARPNTLYAGNPAKFIKVLENRPTEMEG</sequence>
<dbReference type="InterPro" id="IPR001451">
    <property type="entry name" value="Hexapep"/>
</dbReference>
<reference evidence="3 4" key="1">
    <citation type="submission" date="2019-05" db="EMBL/GenBank/DDBJ databases">
        <title>The metagenome of a microbial culture collection derived from dairy environment covers the genomic content of the human microbiome.</title>
        <authorList>
            <person name="Roder T."/>
            <person name="Wuthrich D."/>
            <person name="Sattari Z."/>
            <person name="Von Ah U."/>
            <person name="Bar C."/>
            <person name="Ronchi F."/>
            <person name="Macpherson A.J."/>
            <person name="Ganal-Vonarburg S.C."/>
            <person name="Bruggmann R."/>
            <person name="Vergeres G."/>
        </authorList>
    </citation>
    <scope>NUCLEOTIDE SEQUENCE [LARGE SCALE GENOMIC DNA]</scope>
    <source>
        <strain evidence="3 4">FAM 24235</strain>
    </source>
</reference>
<dbReference type="PANTHER" id="PTHR23416:SF23">
    <property type="entry name" value="ACETYLTRANSFERASE C18B11.09C-RELATED"/>
    <property type="match status" value="1"/>
</dbReference>
<evidence type="ECO:0000313" key="4">
    <source>
        <dbReference type="Proteomes" id="UP000307201"/>
    </source>
</evidence>
<keyword evidence="3" id="KW-0012">Acyltransferase</keyword>
<dbReference type="InterPro" id="IPR051159">
    <property type="entry name" value="Hexapeptide_acetyltransf"/>
</dbReference>
<dbReference type="Proteomes" id="UP000307201">
    <property type="component" value="Unassembled WGS sequence"/>
</dbReference>
<dbReference type="EMBL" id="VBTE01000035">
    <property type="protein sequence ID" value="TLQ06273.1"/>
    <property type="molecule type" value="Genomic_DNA"/>
</dbReference>
<dbReference type="RefSeq" id="WP_138472581.1">
    <property type="nucleotide sequence ID" value="NZ_JBGQQG010000035.1"/>
</dbReference>
<comment type="caution">
    <text evidence="3">The sequence shown here is derived from an EMBL/GenBank/DDBJ whole genome shotgun (WGS) entry which is preliminary data.</text>
</comment>
<proteinExistence type="inferred from homology"/>
<protein>
    <submittedName>
        <fullName evidence="3">Acyltransferase</fullName>
    </submittedName>
</protein>
<dbReference type="GO" id="GO:0005829">
    <property type="term" value="C:cytosol"/>
    <property type="evidence" value="ECO:0007669"/>
    <property type="project" value="TreeGrafter"/>
</dbReference>
<dbReference type="Pfam" id="PF00132">
    <property type="entry name" value="Hexapep"/>
    <property type="match status" value="1"/>
</dbReference>
<evidence type="ECO:0000256" key="2">
    <source>
        <dbReference type="ARBA" id="ARBA00022679"/>
    </source>
</evidence>
<dbReference type="PANTHER" id="PTHR23416">
    <property type="entry name" value="SIALIC ACID SYNTHASE-RELATED"/>
    <property type="match status" value="1"/>
</dbReference>
<dbReference type="AlphaFoldDB" id="A0A5R9C0U5"/>
<comment type="similarity">
    <text evidence="1">Belongs to the transferase hexapeptide repeat family.</text>
</comment>
<dbReference type="GO" id="GO:0008374">
    <property type="term" value="F:O-acyltransferase activity"/>
    <property type="evidence" value="ECO:0007669"/>
    <property type="project" value="TreeGrafter"/>
</dbReference>
<gene>
    <name evidence="3" type="ORF">FEZ48_10550</name>
</gene>
<dbReference type="SUPFAM" id="SSF51161">
    <property type="entry name" value="Trimeric LpxA-like enzymes"/>
    <property type="match status" value="1"/>
</dbReference>
<evidence type="ECO:0000256" key="1">
    <source>
        <dbReference type="ARBA" id="ARBA00007274"/>
    </source>
</evidence>
<organism evidence="3 4">
    <name type="scientific">Marinilactibacillus psychrotolerans</name>
    <dbReference type="NCBI Taxonomy" id="191770"/>
    <lineage>
        <taxon>Bacteria</taxon>
        <taxon>Bacillati</taxon>
        <taxon>Bacillota</taxon>
        <taxon>Bacilli</taxon>
        <taxon>Lactobacillales</taxon>
        <taxon>Carnobacteriaceae</taxon>
        <taxon>Marinilactibacillus</taxon>
    </lineage>
</organism>
<evidence type="ECO:0000313" key="3">
    <source>
        <dbReference type="EMBL" id="TLQ06273.1"/>
    </source>
</evidence>
<dbReference type="OrthoDB" id="9812571at2"/>
<keyword evidence="2 3" id="KW-0808">Transferase</keyword>
<dbReference type="InterPro" id="IPR011004">
    <property type="entry name" value="Trimer_LpxA-like_sf"/>
</dbReference>
<accession>A0A5R9C0U5</accession>